<dbReference type="Pfam" id="PF00126">
    <property type="entry name" value="HTH_1"/>
    <property type="match status" value="1"/>
</dbReference>
<evidence type="ECO:0000313" key="7">
    <source>
        <dbReference type="Proteomes" id="UP000019146"/>
    </source>
</evidence>
<dbReference type="SUPFAM" id="SSF46785">
    <property type="entry name" value="Winged helix' DNA-binding domain"/>
    <property type="match status" value="1"/>
</dbReference>
<dbReference type="PANTHER" id="PTHR30537:SF72">
    <property type="entry name" value="LYSR FAMILY TRANSCRIPTIONAL REGULATOR"/>
    <property type="match status" value="1"/>
</dbReference>
<dbReference type="EMBL" id="CP012747">
    <property type="protein sequence ID" value="ALL68332.1"/>
    <property type="molecule type" value="Genomic_DNA"/>
</dbReference>
<dbReference type="GO" id="GO:0003700">
    <property type="term" value="F:DNA-binding transcription factor activity"/>
    <property type="evidence" value="ECO:0007669"/>
    <property type="project" value="InterPro"/>
</dbReference>
<reference evidence="6 7" key="1">
    <citation type="journal article" date="2014" name="Genome Announc.">
        <title>Draft Genome Sequence of the Haloacid-Degrading Burkholderia caribensis Strain MBA4.</title>
        <authorList>
            <person name="Pan Y."/>
            <person name="Kong K.F."/>
            <person name="Tsang J.S."/>
        </authorList>
    </citation>
    <scope>NUCLEOTIDE SEQUENCE [LARGE SCALE GENOMIC DNA]</scope>
    <source>
        <strain evidence="6 7">MBA4</strain>
    </source>
</reference>
<dbReference type="InterPro" id="IPR000847">
    <property type="entry name" value="LysR_HTH_N"/>
</dbReference>
<dbReference type="KEGG" id="bcai:K788_0000595"/>
<organism evidence="6 7">
    <name type="scientific">Paraburkholderia caribensis MBA4</name>
    <dbReference type="NCBI Taxonomy" id="1323664"/>
    <lineage>
        <taxon>Bacteria</taxon>
        <taxon>Pseudomonadati</taxon>
        <taxon>Pseudomonadota</taxon>
        <taxon>Betaproteobacteria</taxon>
        <taxon>Burkholderiales</taxon>
        <taxon>Burkholderiaceae</taxon>
        <taxon>Paraburkholderia</taxon>
    </lineage>
</organism>
<dbReference type="Gene3D" id="3.40.190.290">
    <property type="match status" value="1"/>
</dbReference>
<dbReference type="InterPro" id="IPR005119">
    <property type="entry name" value="LysR_subst-bd"/>
</dbReference>
<evidence type="ECO:0000259" key="5">
    <source>
        <dbReference type="PROSITE" id="PS50931"/>
    </source>
</evidence>
<keyword evidence="3" id="KW-0238">DNA-binding</keyword>
<sequence>MDMPRGTVSRTIQALEEQVGVRLLSRSTRQVNLTEAGKVYYERCVKVLADLSEVEAALAQVSSVPSGTVRVDTSGTIARALIVPSLDTFFAKYPDIDVRVGLADRNIDLIQEGVDCVIRAGALEESSLIARRIGNAKLVTCASARYLKDHGIPMGLDDLRDHVAVNYVSARTGKLLPFEFNQHGEVVKLSLRSKFSVNEGTAYIDAGVRGFGIIQPSRYMVADLLKDGTLQEILPDFRCPPIPLSIVYPHRNHISSATRAFTDWITEICHKNPDLRT</sequence>
<dbReference type="CDD" id="cd08472">
    <property type="entry name" value="PBP2_CrgA_like_3"/>
    <property type="match status" value="1"/>
</dbReference>
<accession>A0A0P0RIJ4</accession>
<dbReference type="SUPFAM" id="SSF53850">
    <property type="entry name" value="Periplasmic binding protein-like II"/>
    <property type="match status" value="1"/>
</dbReference>
<dbReference type="PANTHER" id="PTHR30537">
    <property type="entry name" value="HTH-TYPE TRANSCRIPTIONAL REGULATOR"/>
    <property type="match status" value="1"/>
</dbReference>
<dbReference type="AlphaFoldDB" id="A0A0P0RIJ4"/>
<dbReference type="Proteomes" id="UP000019146">
    <property type="component" value="Chromosome 2"/>
</dbReference>
<evidence type="ECO:0000256" key="3">
    <source>
        <dbReference type="ARBA" id="ARBA00023125"/>
    </source>
</evidence>
<dbReference type="PROSITE" id="PS50931">
    <property type="entry name" value="HTH_LYSR"/>
    <property type="match status" value="1"/>
</dbReference>
<keyword evidence="4" id="KW-0804">Transcription</keyword>
<evidence type="ECO:0000256" key="2">
    <source>
        <dbReference type="ARBA" id="ARBA00023015"/>
    </source>
</evidence>
<feature type="domain" description="HTH lysR-type" evidence="5">
    <location>
        <begin position="1"/>
        <end position="34"/>
    </location>
</feature>
<evidence type="ECO:0000256" key="4">
    <source>
        <dbReference type="ARBA" id="ARBA00023163"/>
    </source>
</evidence>
<gene>
    <name evidence="6" type="ORF">K788_0000595</name>
</gene>
<evidence type="ECO:0000256" key="1">
    <source>
        <dbReference type="ARBA" id="ARBA00009437"/>
    </source>
</evidence>
<dbReference type="Pfam" id="PF03466">
    <property type="entry name" value="LysR_substrate"/>
    <property type="match status" value="1"/>
</dbReference>
<evidence type="ECO:0000313" key="6">
    <source>
        <dbReference type="EMBL" id="ALL68332.1"/>
    </source>
</evidence>
<name>A0A0P0RIJ4_9BURK</name>
<dbReference type="InterPro" id="IPR058163">
    <property type="entry name" value="LysR-type_TF_proteobact-type"/>
</dbReference>
<dbReference type="InterPro" id="IPR036388">
    <property type="entry name" value="WH-like_DNA-bd_sf"/>
</dbReference>
<keyword evidence="2" id="KW-0805">Transcription regulation</keyword>
<dbReference type="Gene3D" id="1.10.10.10">
    <property type="entry name" value="Winged helix-like DNA-binding domain superfamily/Winged helix DNA-binding domain"/>
    <property type="match status" value="1"/>
</dbReference>
<protein>
    <submittedName>
        <fullName evidence="6">Transcriptional regulatory protein</fullName>
    </submittedName>
</protein>
<dbReference type="GO" id="GO:0006351">
    <property type="term" value="P:DNA-templated transcription"/>
    <property type="evidence" value="ECO:0007669"/>
    <property type="project" value="TreeGrafter"/>
</dbReference>
<dbReference type="InterPro" id="IPR036390">
    <property type="entry name" value="WH_DNA-bd_sf"/>
</dbReference>
<dbReference type="FunFam" id="3.40.190.290:FF:000001">
    <property type="entry name" value="Transcriptional regulator, LysR family"/>
    <property type="match status" value="1"/>
</dbReference>
<comment type="similarity">
    <text evidence="1">Belongs to the LysR transcriptional regulatory family.</text>
</comment>
<dbReference type="GO" id="GO:0043565">
    <property type="term" value="F:sequence-specific DNA binding"/>
    <property type="evidence" value="ECO:0007669"/>
    <property type="project" value="TreeGrafter"/>
</dbReference>
<proteinExistence type="inferred from homology"/>